<reference evidence="1 2" key="1">
    <citation type="submission" date="2022-04" db="EMBL/GenBank/DDBJ databases">
        <title>Leucobacter sp. isolated from rhizosphere of onion.</title>
        <authorList>
            <person name="Won M."/>
            <person name="Lee C.-M."/>
            <person name="Woen H.-Y."/>
            <person name="Kwon S.-W."/>
        </authorList>
    </citation>
    <scope>NUCLEOTIDE SEQUENCE [LARGE SCALE GENOMIC DNA]</scope>
    <source>
        <strain evidence="1 2">H25R-14</strain>
    </source>
</reference>
<sequence length="77" mass="8403">MSTAGNELNELHDGVVQIITDADLRIRAAAAGRPVDEAARIAADEFGAIGVVLRDDDLRDYALSVIEERPHKFNINM</sequence>
<evidence type="ECO:0000313" key="2">
    <source>
        <dbReference type="Proteomes" id="UP000831775"/>
    </source>
</evidence>
<name>A0ABY4FUQ0_9MICO</name>
<organism evidence="1 2">
    <name type="scientific">Leucobacter rhizosphaerae</name>
    <dbReference type="NCBI Taxonomy" id="2932245"/>
    <lineage>
        <taxon>Bacteria</taxon>
        <taxon>Bacillati</taxon>
        <taxon>Actinomycetota</taxon>
        <taxon>Actinomycetes</taxon>
        <taxon>Micrococcales</taxon>
        <taxon>Microbacteriaceae</taxon>
        <taxon>Leucobacter</taxon>
    </lineage>
</organism>
<dbReference type="RefSeq" id="WP_244685294.1">
    <property type="nucleotide sequence ID" value="NZ_CP095043.1"/>
</dbReference>
<proteinExistence type="predicted"/>
<keyword evidence="2" id="KW-1185">Reference proteome</keyword>
<dbReference type="Proteomes" id="UP000831775">
    <property type="component" value="Chromosome"/>
</dbReference>
<accession>A0ABY4FUQ0</accession>
<gene>
    <name evidence="1" type="ORF">MUN76_13255</name>
</gene>
<dbReference type="EMBL" id="CP095043">
    <property type="protein sequence ID" value="UOQ59995.1"/>
    <property type="molecule type" value="Genomic_DNA"/>
</dbReference>
<evidence type="ECO:0000313" key="1">
    <source>
        <dbReference type="EMBL" id="UOQ59995.1"/>
    </source>
</evidence>
<protein>
    <submittedName>
        <fullName evidence="1">Uncharacterized protein</fullName>
    </submittedName>
</protein>